<dbReference type="Proteomes" id="UP001327560">
    <property type="component" value="Chromosome 3"/>
</dbReference>
<dbReference type="PANTHER" id="PTHR33057:SF26">
    <property type="entry name" value="TRANSCRIPTION REPRESSOR OFP13"/>
    <property type="match status" value="1"/>
</dbReference>
<evidence type="ECO:0000256" key="5">
    <source>
        <dbReference type="ARBA" id="ARBA00023242"/>
    </source>
</evidence>
<sequence>MPHPATDDFKTPPPLSRAKRRYTMGKKKLGLSSFLFKPKPSFYPSWPWPACNNPKTDSFRHVDGGHALYKTVNSAYFDSAESCFTYSSEDHESFSTVSDDSAAARASLETVVRRQQSDRLFFDEPGAGSTSSILEQAKAGAAGAAGAGSEVVPFEDSMVLSLESEDPYRDFLRSMEEMVEAHGLREWEKLEELLLWYLRVNGKKTHGFIVGAFADLLVGISSPSPLDPSSSSSSNSVGIEEGSESS</sequence>
<evidence type="ECO:0000256" key="4">
    <source>
        <dbReference type="ARBA" id="ARBA00023163"/>
    </source>
</evidence>
<keyword evidence="3 6" id="KW-0805">Transcription regulation</keyword>
<dbReference type="Pfam" id="PF04844">
    <property type="entry name" value="Ovate"/>
    <property type="match status" value="1"/>
</dbReference>
<gene>
    <name evidence="9" type="ORF">Cni_G09095</name>
</gene>
<dbReference type="EMBL" id="CP136892">
    <property type="protein sequence ID" value="WOL00382.1"/>
    <property type="molecule type" value="Genomic_DNA"/>
</dbReference>
<feature type="compositionally biased region" description="Basic and acidic residues" evidence="7">
    <location>
        <begin position="1"/>
        <end position="10"/>
    </location>
</feature>
<feature type="compositionally biased region" description="Low complexity" evidence="7">
    <location>
        <begin position="223"/>
        <end position="240"/>
    </location>
</feature>
<dbReference type="GO" id="GO:0005634">
    <property type="term" value="C:nucleus"/>
    <property type="evidence" value="ECO:0007669"/>
    <property type="project" value="UniProtKB-SubCell"/>
</dbReference>
<accession>A0AAQ3K1W4</accession>
<comment type="function">
    <text evidence="6">Transcriptional repressor that regulates multiple aspects of plant growth and development.</text>
</comment>
<feature type="region of interest" description="Disordered" evidence="7">
    <location>
        <begin position="223"/>
        <end position="246"/>
    </location>
</feature>
<feature type="region of interest" description="Disordered" evidence="7">
    <location>
        <begin position="1"/>
        <end position="22"/>
    </location>
</feature>
<keyword evidence="2 6" id="KW-0678">Repressor</keyword>
<evidence type="ECO:0000256" key="6">
    <source>
        <dbReference type="RuleBase" id="RU367028"/>
    </source>
</evidence>
<reference evidence="9 10" key="1">
    <citation type="submission" date="2023-10" db="EMBL/GenBank/DDBJ databases">
        <title>Chromosome-scale genome assembly provides insights into flower coloration mechanisms of Canna indica.</title>
        <authorList>
            <person name="Li C."/>
        </authorList>
    </citation>
    <scope>NUCLEOTIDE SEQUENCE [LARGE SCALE GENOMIC DNA]</scope>
    <source>
        <tissue evidence="9">Flower</tissue>
    </source>
</reference>
<dbReference type="InterPro" id="IPR038933">
    <property type="entry name" value="Ovate"/>
</dbReference>
<dbReference type="PANTHER" id="PTHR33057">
    <property type="entry name" value="TRANSCRIPTION REPRESSOR OFP7-RELATED"/>
    <property type="match status" value="1"/>
</dbReference>
<dbReference type="PROSITE" id="PS51754">
    <property type="entry name" value="OVATE"/>
    <property type="match status" value="1"/>
</dbReference>
<dbReference type="AlphaFoldDB" id="A0AAQ3K1W4"/>
<evidence type="ECO:0000259" key="8">
    <source>
        <dbReference type="PROSITE" id="PS51754"/>
    </source>
</evidence>
<keyword evidence="4 6" id="KW-0804">Transcription</keyword>
<evidence type="ECO:0000256" key="1">
    <source>
        <dbReference type="ARBA" id="ARBA00004123"/>
    </source>
</evidence>
<evidence type="ECO:0000313" key="9">
    <source>
        <dbReference type="EMBL" id="WOL00382.1"/>
    </source>
</evidence>
<evidence type="ECO:0000256" key="2">
    <source>
        <dbReference type="ARBA" id="ARBA00022491"/>
    </source>
</evidence>
<dbReference type="NCBIfam" id="TIGR01568">
    <property type="entry name" value="A_thal_3678"/>
    <property type="match status" value="1"/>
</dbReference>
<evidence type="ECO:0000256" key="7">
    <source>
        <dbReference type="SAM" id="MobiDB-lite"/>
    </source>
</evidence>
<proteinExistence type="predicted"/>
<keyword evidence="5 6" id="KW-0539">Nucleus</keyword>
<feature type="domain" description="OVATE" evidence="8">
    <location>
        <begin position="160"/>
        <end position="219"/>
    </location>
</feature>
<comment type="subcellular location">
    <subcellularLocation>
        <location evidence="1 6">Nucleus</location>
    </subcellularLocation>
</comment>
<organism evidence="9 10">
    <name type="scientific">Canna indica</name>
    <name type="common">Indian-shot</name>
    <dbReference type="NCBI Taxonomy" id="4628"/>
    <lineage>
        <taxon>Eukaryota</taxon>
        <taxon>Viridiplantae</taxon>
        <taxon>Streptophyta</taxon>
        <taxon>Embryophyta</taxon>
        <taxon>Tracheophyta</taxon>
        <taxon>Spermatophyta</taxon>
        <taxon>Magnoliopsida</taxon>
        <taxon>Liliopsida</taxon>
        <taxon>Zingiberales</taxon>
        <taxon>Cannaceae</taxon>
        <taxon>Canna</taxon>
    </lineage>
</organism>
<dbReference type="InterPro" id="IPR006458">
    <property type="entry name" value="Ovate_C"/>
</dbReference>
<dbReference type="GO" id="GO:0045892">
    <property type="term" value="P:negative regulation of DNA-templated transcription"/>
    <property type="evidence" value="ECO:0007669"/>
    <property type="project" value="UniProtKB-UniRule"/>
</dbReference>
<name>A0AAQ3K1W4_9LILI</name>
<protein>
    <recommendedName>
        <fullName evidence="6">Transcription repressor</fullName>
    </recommendedName>
    <alternativeName>
        <fullName evidence="6">Ovate family protein</fullName>
    </alternativeName>
</protein>
<evidence type="ECO:0000313" key="10">
    <source>
        <dbReference type="Proteomes" id="UP001327560"/>
    </source>
</evidence>
<evidence type="ECO:0000256" key="3">
    <source>
        <dbReference type="ARBA" id="ARBA00023015"/>
    </source>
</evidence>
<keyword evidence="10" id="KW-1185">Reference proteome</keyword>